<evidence type="ECO:0000313" key="2">
    <source>
        <dbReference type="Proteomes" id="UP000724584"/>
    </source>
</evidence>
<proteinExistence type="predicted"/>
<reference evidence="1 2" key="1">
    <citation type="journal article" date="2021" name="Nat. Commun.">
        <title>Genetic determinants of endophytism in the Arabidopsis root mycobiome.</title>
        <authorList>
            <person name="Mesny F."/>
            <person name="Miyauchi S."/>
            <person name="Thiergart T."/>
            <person name="Pickel B."/>
            <person name="Atanasova L."/>
            <person name="Karlsson M."/>
            <person name="Huettel B."/>
            <person name="Barry K.W."/>
            <person name="Haridas S."/>
            <person name="Chen C."/>
            <person name="Bauer D."/>
            <person name="Andreopoulos W."/>
            <person name="Pangilinan J."/>
            <person name="LaButti K."/>
            <person name="Riley R."/>
            <person name="Lipzen A."/>
            <person name="Clum A."/>
            <person name="Drula E."/>
            <person name="Henrissat B."/>
            <person name="Kohler A."/>
            <person name="Grigoriev I.V."/>
            <person name="Martin F.M."/>
            <person name="Hacquard S."/>
        </authorList>
    </citation>
    <scope>NUCLEOTIDE SEQUENCE [LARGE SCALE GENOMIC DNA]</scope>
    <source>
        <strain evidence="1 2">MPI-SDFR-AT-0079</strain>
    </source>
</reference>
<comment type="caution">
    <text evidence="1">The sequence shown here is derived from an EMBL/GenBank/DDBJ whole genome shotgun (WGS) entry which is preliminary data.</text>
</comment>
<accession>A0ACB7P8X4</accession>
<name>A0ACB7P8X4_9PEZI</name>
<keyword evidence="2" id="KW-1185">Reference proteome</keyword>
<gene>
    <name evidence="1" type="ORF">F5144DRAFT_533867</name>
</gene>
<dbReference type="Proteomes" id="UP000724584">
    <property type="component" value="Unassembled WGS sequence"/>
</dbReference>
<sequence>MDPLFLSPALPSDLLQFIINSCTYPTTLIICADRADFLSSLTQDILHQQQQPRPLPADEPLDTPTSQQTTTDPRPNPKPGQQQQQQQHKKAHPLLTPHLAQLATTRSIRTVFVPTVTHLRAFLSVFSVSSTSSSPLSPSSTTNRHKLTPPAPPPALPPHQKEVDPTKPPPPRLVVYDFLALHRGSSEWSVQGLGASSAALVEAGRREGVGVVVVEGGRLGVGMTMGEALAEGVPVLSGGGRKVGGELEGSGWVGKTVGVGRVLGRWFRFREGEWAVGVGVVEDGDGDVPKG</sequence>
<evidence type="ECO:0000313" key="1">
    <source>
        <dbReference type="EMBL" id="KAH6632380.1"/>
    </source>
</evidence>
<dbReference type="EMBL" id="JAGIZQ010000004">
    <property type="protein sequence ID" value="KAH6632380.1"/>
    <property type="molecule type" value="Genomic_DNA"/>
</dbReference>
<organism evidence="1 2">
    <name type="scientific">Chaetomium tenue</name>
    <dbReference type="NCBI Taxonomy" id="1854479"/>
    <lineage>
        <taxon>Eukaryota</taxon>
        <taxon>Fungi</taxon>
        <taxon>Dikarya</taxon>
        <taxon>Ascomycota</taxon>
        <taxon>Pezizomycotina</taxon>
        <taxon>Sordariomycetes</taxon>
        <taxon>Sordariomycetidae</taxon>
        <taxon>Sordariales</taxon>
        <taxon>Chaetomiaceae</taxon>
        <taxon>Chaetomium</taxon>
    </lineage>
</organism>
<protein>
    <submittedName>
        <fullName evidence="1">Uncharacterized protein</fullName>
    </submittedName>
</protein>